<dbReference type="VEuPathDB" id="VectorBase:ADAC010053"/>
<organism evidence="1">
    <name type="scientific">Anopheles darlingi</name>
    <name type="common">Mosquito</name>
    <dbReference type="NCBI Taxonomy" id="43151"/>
    <lineage>
        <taxon>Eukaryota</taxon>
        <taxon>Metazoa</taxon>
        <taxon>Ecdysozoa</taxon>
        <taxon>Arthropoda</taxon>
        <taxon>Hexapoda</taxon>
        <taxon>Insecta</taxon>
        <taxon>Pterygota</taxon>
        <taxon>Neoptera</taxon>
        <taxon>Endopterygota</taxon>
        <taxon>Diptera</taxon>
        <taxon>Nematocera</taxon>
        <taxon>Culicoidea</taxon>
        <taxon>Culicidae</taxon>
        <taxon>Anophelinae</taxon>
        <taxon>Anopheles</taxon>
    </lineage>
</organism>
<sequence length="79" mass="9198">MSLFSVVFFAKEFLSTTGPDVRWRNRIGLSVIQIAENLAVMMTERSIRSLMQQILAESRTYRQHTGFRRFLFGSPESRP</sequence>
<reference evidence="1" key="3">
    <citation type="journal article" date="2013" name="Nucleic Acids Res.">
        <title>The genome of Anopheles darlingi, the main neotropical malaria vector.</title>
        <authorList>
            <person name="Marinotti O."/>
            <person name="Cerqueira G.C."/>
            <person name="de Almeida L.G."/>
            <person name="Ferro M.I."/>
            <person name="Loreto E.L."/>
            <person name="Zaha A."/>
            <person name="Teixeira S.M."/>
            <person name="Wespiser A.R."/>
            <person name="Almeida E Silva A."/>
            <person name="Schlindwein A.D."/>
            <person name="Pacheco A.C."/>
            <person name="Silva A.L."/>
            <person name="Graveley B.R."/>
            <person name="Walenz B.P."/>
            <person name="Lima Bde A."/>
            <person name="Ribeiro C.A."/>
            <person name="Nunes-Silva C.G."/>
            <person name="de Carvalho C.R."/>
            <person name="Soares C.M."/>
            <person name="de Menezes C.B."/>
            <person name="Matiolli C."/>
            <person name="Caffrey D."/>
            <person name="Araujo D.A."/>
            <person name="de Oliveira D.M."/>
            <person name="Golenbock D."/>
            <person name="Grisard E.C."/>
            <person name="Fantinatti-Garboggini F."/>
            <person name="de Carvalho F.M."/>
            <person name="Barcellos F.G."/>
            <person name="Prosdocimi F."/>
            <person name="May G."/>
            <person name="Azevedo Junior G.M."/>
            <person name="Guimaraes G.M."/>
            <person name="Goldman G.H."/>
            <person name="Padilha I.Q."/>
            <person name="Batista Jda S."/>
            <person name="Ferro J.A."/>
            <person name="Ribeiro J.M."/>
            <person name="Fietto J.L."/>
            <person name="Dabbas K.M."/>
            <person name="Cerdeira L."/>
            <person name="Agnez-Lima L.F."/>
            <person name="Brocchi M."/>
            <person name="de Carvalho M.O."/>
            <person name="Teixeira Mde M."/>
            <person name="Diniz Maia Mde M."/>
            <person name="Goldman M.H."/>
            <person name="Cruz Schneider M.P."/>
            <person name="Felipe M.S."/>
            <person name="Hungria M."/>
            <person name="Nicolas M.F."/>
            <person name="Pereira M."/>
            <person name="Montes M.A."/>
            <person name="Cantao M.E."/>
            <person name="Vincentz M."/>
            <person name="Rafael M.S."/>
            <person name="Silverman N."/>
            <person name="Stoco P.H."/>
            <person name="Souza R.C."/>
            <person name="Vicentini R."/>
            <person name="Gazzinelli R.T."/>
            <person name="Neves Rde O."/>
            <person name="Silva R."/>
            <person name="Astolfi-Filho S."/>
            <person name="Maciel T.E."/>
            <person name="Urmenyi T.P."/>
            <person name="Tadei W.P."/>
            <person name="Camargo E.P."/>
            <person name="de Vasconcelos A.T."/>
        </authorList>
    </citation>
    <scope>NUCLEOTIDE SEQUENCE</scope>
</reference>
<protein>
    <submittedName>
        <fullName evidence="1 2">Uncharacterized protein</fullName>
    </submittedName>
</protein>
<proteinExistence type="predicted"/>
<evidence type="ECO:0000313" key="2">
    <source>
        <dbReference type="EnsemblMetazoa" id="ADAC010053-PA"/>
    </source>
</evidence>
<keyword evidence="3" id="KW-1185">Reference proteome</keyword>
<reference evidence="1 3" key="1">
    <citation type="journal article" date="2010" name="BMC Genomics">
        <title>Combination of measures distinguishes pre-miRNAs from other stem-loops in the genome of the newly sequenced Anopheles darlingi.</title>
        <authorList>
            <person name="Mendes N.D."/>
            <person name="Freitas A.T."/>
            <person name="Vasconcelos A.T."/>
            <person name="Sagot M.F."/>
        </authorList>
    </citation>
    <scope>NUCLEOTIDE SEQUENCE</scope>
</reference>
<reference evidence="2" key="4">
    <citation type="submission" date="2015-06" db="UniProtKB">
        <authorList>
            <consortium name="EnsemblMetazoa"/>
        </authorList>
    </citation>
    <scope>IDENTIFICATION</scope>
</reference>
<accession>W5J3K5</accession>
<gene>
    <name evidence="1" type="ORF">AND_010053</name>
</gene>
<evidence type="ECO:0000313" key="1">
    <source>
        <dbReference type="EMBL" id="ETN58411.1"/>
    </source>
</evidence>
<reference evidence="1" key="2">
    <citation type="submission" date="2010-05" db="EMBL/GenBank/DDBJ databases">
        <authorList>
            <person name="Almeida L.G."/>
            <person name="Nicolas M.F."/>
            <person name="Souza R.C."/>
            <person name="Vasconcelos A.T.R."/>
        </authorList>
    </citation>
    <scope>NUCLEOTIDE SEQUENCE</scope>
</reference>
<evidence type="ECO:0000313" key="3">
    <source>
        <dbReference type="Proteomes" id="UP000000673"/>
    </source>
</evidence>
<dbReference type="Proteomes" id="UP000000673">
    <property type="component" value="Unassembled WGS sequence"/>
</dbReference>
<dbReference type="AlphaFoldDB" id="W5J3K5"/>
<name>W5J3K5_ANODA</name>
<dbReference type="EMBL" id="ADMH02002134">
    <property type="protein sequence ID" value="ETN58411.1"/>
    <property type="molecule type" value="Genomic_DNA"/>
</dbReference>
<dbReference type="HOGENOM" id="CLU_2607964_0_0_1"/>
<dbReference type="EnsemblMetazoa" id="ADAC010053-RA">
    <property type="protein sequence ID" value="ADAC010053-PA"/>
    <property type="gene ID" value="ADAC010053"/>
</dbReference>